<sequence>MWQTIVVKTRTGRGRRDDWSQLVGRTVEVWFRGEQVATGVVDLAAADDTVLWLAAQGIQRRKLYDKLAGYEVWA</sequence>
<protein>
    <submittedName>
        <fullName evidence="1">Uncharacterized protein</fullName>
    </submittedName>
</protein>
<evidence type="ECO:0000313" key="2">
    <source>
        <dbReference type="Proteomes" id="UP001202922"/>
    </source>
</evidence>
<comment type="caution">
    <text evidence="1">The sequence shown here is derived from an EMBL/GenBank/DDBJ whole genome shotgun (WGS) entry which is preliminary data.</text>
</comment>
<gene>
    <name evidence="1" type="ORF">L0M17_17085</name>
</gene>
<evidence type="ECO:0000313" key="1">
    <source>
        <dbReference type="EMBL" id="MCH6471666.1"/>
    </source>
</evidence>
<dbReference type="EMBL" id="JAKZBV010000001">
    <property type="protein sequence ID" value="MCH6471666.1"/>
    <property type="molecule type" value="Genomic_DNA"/>
</dbReference>
<dbReference type="Proteomes" id="UP001202922">
    <property type="component" value="Unassembled WGS sequence"/>
</dbReference>
<proteinExistence type="predicted"/>
<organism evidence="1 2">
    <name type="scientific">Sinomonas terrae</name>
    <dbReference type="NCBI Taxonomy" id="2908838"/>
    <lineage>
        <taxon>Bacteria</taxon>
        <taxon>Bacillati</taxon>
        <taxon>Actinomycetota</taxon>
        <taxon>Actinomycetes</taxon>
        <taxon>Micrococcales</taxon>
        <taxon>Micrococcaceae</taxon>
        <taxon>Sinomonas</taxon>
    </lineage>
</organism>
<reference evidence="1 2" key="1">
    <citation type="submission" date="2022-03" db="EMBL/GenBank/DDBJ databases">
        <title>Sinomonas sp. isolated from a soil.</title>
        <authorList>
            <person name="Han J."/>
            <person name="Kim D.-U."/>
        </authorList>
    </citation>
    <scope>NUCLEOTIDE SEQUENCE [LARGE SCALE GENOMIC DNA]</scope>
    <source>
        <strain evidence="1 2">5-5</strain>
    </source>
</reference>
<keyword evidence="2" id="KW-1185">Reference proteome</keyword>
<dbReference type="RefSeq" id="WP_241055609.1">
    <property type="nucleotide sequence ID" value="NZ_JAKZBV010000001.1"/>
</dbReference>
<name>A0ABS9U4Q0_9MICC</name>
<accession>A0ABS9U4Q0</accession>